<dbReference type="Gene3D" id="3.40.630.30">
    <property type="match status" value="1"/>
</dbReference>
<dbReference type="GeneID" id="110496896"/>
<dbReference type="OrthoDB" id="447510at2759"/>
<reference evidence="7" key="2">
    <citation type="submission" date="2025-08" db="UniProtKB">
        <authorList>
            <consortium name="Ensembl"/>
        </authorList>
    </citation>
    <scope>IDENTIFICATION</scope>
</reference>
<keyword evidence="2 4" id="KW-0168">Coated pit</keyword>
<keyword evidence="4" id="KW-0963">Cytoplasm</keyword>
<evidence type="ECO:0000256" key="4">
    <source>
        <dbReference type="HAMAP-Rule" id="MF_03130"/>
    </source>
</evidence>
<protein>
    <recommendedName>
        <fullName evidence="4">Alpha-tubulin N-acetyltransferase 1</fullName>
        <shortName evidence="4">Alpha-TAT</shortName>
        <shortName evidence="4">Alpha-TAT1</shortName>
        <shortName evidence="4">TAT</shortName>
        <ecNumber evidence="4">2.3.1.108</ecNumber>
    </recommendedName>
    <alternativeName>
        <fullName evidence="4">Acetyltransferase mec-17 homolog</fullName>
    </alternativeName>
</protein>
<dbReference type="GeneTree" id="ENSGT00390000008276"/>
<keyword evidence="4" id="KW-0472">Membrane</keyword>
<dbReference type="GO" id="GO:0070507">
    <property type="term" value="P:regulation of microtubule cytoskeleton organization"/>
    <property type="evidence" value="ECO:0007669"/>
    <property type="project" value="UniProtKB-UniRule"/>
</dbReference>
<feature type="binding site" evidence="4">
    <location>
        <begin position="118"/>
        <end position="131"/>
    </location>
    <ligand>
        <name>acetyl-CoA</name>
        <dbReference type="ChEBI" id="CHEBI:57288"/>
    </ligand>
</feature>
<feature type="binding site" evidence="4">
    <location>
        <begin position="154"/>
        <end position="163"/>
    </location>
    <ligand>
        <name>acetyl-CoA</name>
        <dbReference type="ChEBI" id="CHEBI:57288"/>
    </ligand>
</feature>
<keyword evidence="8" id="KW-1185">Reference proteome</keyword>
<keyword evidence="4" id="KW-0965">Cell junction</keyword>
<dbReference type="Pfam" id="PF05301">
    <property type="entry name" value="Acetyltransf_16"/>
    <property type="match status" value="1"/>
</dbReference>
<sequence length="448" mass="49849">METTVDVNHIFPERITVLDQNLISFTKSLGRSDPQSLIAAVIDELGRASAKAQYLTAPITSASKLQTNKHHLYLLKDRESNGGRGLAVGFLKVGCKKLFLLDQRGAHVETEPLCVLDFFVTEHLQRHGYGLELFSFMLQHKKVEPVMMAYDRPSPKFLSFLEKHYCLKNGVPQVNNFVVFDGFFTNRSAAQWRKVPPKKLDGEIKPYSLTQRGAVREEQRALPWPLCCPAAPPFSPPLSVSSPCSPSRARQCPNPALAPASAPGGYRGPAPKPPLIGSLNYRVKHTSQQGLVARGNLYSRYINTRGFGLLLETQQNTFKLPGLTPLLRERETDTGGQTDTLGHTDRSLPPLSLSRKELLCSQTTREPDRQAGMETRVLENRLQEGLGGELWPGRAGEKGGGPQVVEKGPLEAEKDRGRGGWLWTVGESCCNTAQWVRQKQEYNNTRPW</sequence>
<dbReference type="Proteomes" id="UP000694395">
    <property type="component" value="Chromosome 18"/>
</dbReference>
<organism evidence="7 8">
    <name type="scientific">Oncorhynchus mykiss</name>
    <name type="common">Rainbow trout</name>
    <name type="synonym">Salmo gairdneri</name>
    <dbReference type="NCBI Taxonomy" id="8022"/>
    <lineage>
        <taxon>Eukaryota</taxon>
        <taxon>Metazoa</taxon>
        <taxon>Chordata</taxon>
        <taxon>Craniata</taxon>
        <taxon>Vertebrata</taxon>
        <taxon>Euteleostomi</taxon>
        <taxon>Actinopterygii</taxon>
        <taxon>Neopterygii</taxon>
        <taxon>Teleostei</taxon>
        <taxon>Protacanthopterygii</taxon>
        <taxon>Salmoniformes</taxon>
        <taxon>Salmonidae</taxon>
        <taxon>Salmoninae</taxon>
        <taxon>Oncorhynchus</taxon>
    </lineage>
</organism>
<dbReference type="GO" id="GO:0005925">
    <property type="term" value="C:focal adhesion"/>
    <property type="evidence" value="ECO:0007669"/>
    <property type="project" value="UniProtKB-SubCell"/>
</dbReference>
<dbReference type="Gene3D" id="6.20.370.120">
    <property type="match status" value="1"/>
</dbReference>
<dbReference type="Ensembl" id="ENSOMYT00000129452.1">
    <property type="protein sequence ID" value="ENSOMYP00000111237.1"/>
    <property type="gene ID" value="ENSOMYG00000040176.2"/>
</dbReference>
<evidence type="ECO:0000313" key="8">
    <source>
        <dbReference type="Proteomes" id="UP000694395"/>
    </source>
</evidence>
<comment type="subcellular location">
    <subcellularLocation>
        <location evidence="4">Cytoplasm</location>
    </subcellularLocation>
    <subcellularLocation>
        <location evidence="4">Membrane</location>
        <location evidence="4">Clathrin-coated pit</location>
    </subcellularLocation>
    <subcellularLocation>
        <location evidence="4">Cell junction</location>
        <location evidence="4">Focal adhesion</location>
    </subcellularLocation>
    <subcellularLocation>
        <location evidence="4">Cell projection</location>
        <location evidence="4">Axon</location>
    </subcellularLocation>
    <subcellularLocation>
        <location evidence="4">Cytoplasm</location>
        <location evidence="4">Cytoskeleton</location>
    </subcellularLocation>
    <subcellularLocation>
        <location evidence="4">Cytoplasm</location>
        <location evidence="4">Cytoskeleton</location>
        <location evidence="4">Spindle</location>
    </subcellularLocation>
</comment>
<dbReference type="RefSeq" id="XP_036809468.1">
    <property type="nucleotide sequence ID" value="XM_036953573.1"/>
</dbReference>
<dbReference type="GO" id="GO:0005819">
    <property type="term" value="C:spindle"/>
    <property type="evidence" value="ECO:0007669"/>
    <property type="project" value="UniProtKB-SubCell"/>
</dbReference>
<dbReference type="GO" id="GO:0005737">
    <property type="term" value="C:cytoplasm"/>
    <property type="evidence" value="ECO:0007669"/>
    <property type="project" value="UniProtKB-SubCell"/>
</dbReference>
<dbReference type="PANTHER" id="PTHR12327">
    <property type="entry name" value="ALPHA-TUBULIN N-ACETYLTRANSFERASE 1"/>
    <property type="match status" value="1"/>
</dbReference>
<feature type="site" description="Crucial for catalytic activity" evidence="4">
    <location>
        <position position="53"/>
    </location>
</feature>
<gene>
    <name evidence="4" type="primary">ATAT1</name>
    <name evidence="7" type="synonym">atat1</name>
    <name evidence="4" type="synonym">MEC17</name>
</gene>
<keyword evidence="3 4" id="KW-0012">Acyltransferase</keyword>
<evidence type="ECO:0000256" key="3">
    <source>
        <dbReference type="ARBA" id="ARBA00023315"/>
    </source>
</evidence>
<dbReference type="EC" id="2.3.1.108" evidence="4"/>
<dbReference type="GO" id="GO:0005874">
    <property type="term" value="C:microtubule"/>
    <property type="evidence" value="ECO:0007669"/>
    <property type="project" value="InterPro"/>
</dbReference>
<dbReference type="InterPro" id="IPR007965">
    <property type="entry name" value="GNAT_ATAT"/>
</dbReference>
<dbReference type="GO" id="GO:0048666">
    <property type="term" value="P:neuron development"/>
    <property type="evidence" value="ECO:0007669"/>
    <property type="project" value="UniProtKB-UniRule"/>
</dbReference>
<feature type="region of interest" description="Disordered" evidence="5">
    <location>
        <begin position="330"/>
        <end position="349"/>
    </location>
</feature>
<dbReference type="FunFam" id="3.40.630.30:FF:000020">
    <property type="entry name" value="Alpha-tubulin N-acetyltransferase 1"/>
    <property type="match status" value="1"/>
</dbReference>
<evidence type="ECO:0000313" key="7">
    <source>
        <dbReference type="Ensembl" id="ENSOMYP00000111237.1"/>
    </source>
</evidence>
<keyword evidence="1 4" id="KW-0808">Transferase</keyword>
<evidence type="ECO:0000256" key="2">
    <source>
        <dbReference type="ARBA" id="ARBA00023176"/>
    </source>
</evidence>
<keyword evidence="4" id="KW-0206">Cytoskeleton</keyword>
<dbReference type="PANTHER" id="PTHR12327:SF0">
    <property type="entry name" value="ALPHA-TUBULIN N-ACETYLTRANSFERASE 1"/>
    <property type="match status" value="1"/>
</dbReference>
<dbReference type="HAMAP" id="MF_03130">
    <property type="entry name" value="mec17"/>
    <property type="match status" value="1"/>
</dbReference>
<reference evidence="7" key="3">
    <citation type="submission" date="2025-09" db="UniProtKB">
        <authorList>
            <consortium name="Ensembl"/>
        </authorList>
    </citation>
    <scope>IDENTIFICATION</scope>
</reference>
<feature type="domain" description="N-acetyltransferase" evidence="6">
    <location>
        <begin position="1"/>
        <end position="184"/>
    </location>
</feature>
<evidence type="ECO:0000259" key="6">
    <source>
        <dbReference type="PROSITE" id="PS51730"/>
    </source>
</evidence>
<dbReference type="InterPro" id="IPR038746">
    <property type="entry name" value="Atat"/>
</dbReference>
<accession>A0A8K9UV35</accession>
<dbReference type="GO" id="GO:0030424">
    <property type="term" value="C:axon"/>
    <property type="evidence" value="ECO:0007669"/>
    <property type="project" value="UniProtKB-SubCell"/>
</dbReference>
<feature type="region of interest" description="Disordered" evidence="5">
    <location>
        <begin position="387"/>
        <end position="410"/>
    </location>
</feature>
<proteinExistence type="inferred from homology"/>
<comment type="catalytic activity">
    <reaction evidence="4">
        <text>L-lysyl-[alpha-tubulin] + acetyl-CoA = N(6)-acetyl-L-lysyl-[alpha-tubulin] + CoA + H(+)</text>
        <dbReference type="Rhea" id="RHEA:15277"/>
        <dbReference type="Rhea" id="RHEA-COMP:11278"/>
        <dbReference type="Rhea" id="RHEA-COMP:11279"/>
        <dbReference type="ChEBI" id="CHEBI:15378"/>
        <dbReference type="ChEBI" id="CHEBI:29969"/>
        <dbReference type="ChEBI" id="CHEBI:57287"/>
        <dbReference type="ChEBI" id="CHEBI:57288"/>
        <dbReference type="ChEBI" id="CHEBI:61930"/>
        <dbReference type="EC" id="2.3.1.108"/>
    </reaction>
</comment>
<name>A0A8K9UV35_ONCMY</name>
<comment type="function">
    <text evidence="4">Specifically acetylates 'Lys-40' in alpha-tubulin on the lumenal side of microtubules. Promotes microtubule destabilization and accelerates microtubule dynamics; this activity may be independent of acetylation activity. Acetylates alpha-tubulin with a slow enzymatic rate, due to a catalytic site that is not optimized for acetyl transfer. Enters the microtubule through each end and diffuses quickly throughout the lumen of microtubules. Acetylates only long/old microtubules because of its slow acetylation rate since it does not have time to act on dynamically unstable microtubules before the enzyme is released. May be involved in neuron development.</text>
</comment>
<keyword evidence="4" id="KW-0966">Cell projection</keyword>
<evidence type="ECO:0000256" key="1">
    <source>
        <dbReference type="ARBA" id="ARBA00022679"/>
    </source>
</evidence>
<dbReference type="AlphaFoldDB" id="A0A8K9UV35"/>
<reference evidence="7" key="1">
    <citation type="submission" date="2020-07" db="EMBL/GenBank/DDBJ databases">
        <title>A long reads based de novo assembly of the rainbow trout Arlee double haploid line genome.</title>
        <authorList>
            <person name="Gao G."/>
            <person name="Palti Y."/>
        </authorList>
    </citation>
    <scope>NUCLEOTIDE SEQUENCE [LARGE SCALE GENOMIC DNA]</scope>
</reference>
<dbReference type="PROSITE" id="PS51730">
    <property type="entry name" value="GNAT_ATAT"/>
    <property type="match status" value="1"/>
</dbReference>
<evidence type="ECO:0000256" key="5">
    <source>
        <dbReference type="SAM" id="MobiDB-lite"/>
    </source>
</evidence>
<dbReference type="GO" id="GO:0019799">
    <property type="term" value="F:tubulin N-acetyltransferase activity"/>
    <property type="evidence" value="ECO:0007669"/>
    <property type="project" value="UniProtKB-UniRule"/>
</dbReference>
<dbReference type="GO" id="GO:0005905">
    <property type="term" value="C:clathrin-coated pit"/>
    <property type="evidence" value="ECO:0007669"/>
    <property type="project" value="UniProtKB-SubCell"/>
</dbReference>
<comment type="similarity">
    <text evidence="4">Belongs to the acetyltransferase ATAT1 family.</text>
</comment>